<dbReference type="EMBL" id="CYYP01000005">
    <property type="protein sequence ID" value="CUN87389.1"/>
    <property type="molecule type" value="Genomic_DNA"/>
</dbReference>
<dbReference type="Proteomes" id="UP000095468">
    <property type="component" value="Unassembled WGS sequence"/>
</dbReference>
<dbReference type="InterPro" id="IPR032807">
    <property type="entry name" value="GNVR"/>
</dbReference>
<protein>
    <submittedName>
        <fullName evidence="10">Capsular polysaccharide type 8 biosynthesis protein cap8A</fullName>
    </submittedName>
</protein>
<dbReference type="PANTHER" id="PTHR32309:SF13">
    <property type="entry name" value="FERRIC ENTEROBACTIN TRANSPORT PROTEIN FEPE"/>
    <property type="match status" value="1"/>
</dbReference>
<dbReference type="AlphaFoldDB" id="A0A174AHM1"/>
<evidence type="ECO:0000256" key="3">
    <source>
        <dbReference type="ARBA" id="ARBA00022475"/>
    </source>
</evidence>
<reference evidence="10 11" key="1">
    <citation type="submission" date="2015-09" db="EMBL/GenBank/DDBJ databases">
        <authorList>
            <consortium name="Pathogen Informatics"/>
        </authorList>
    </citation>
    <scope>NUCLEOTIDE SEQUENCE [LARGE SCALE GENOMIC DNA]</scope>
    <source>
        <strain evidence="10 11">2789STDY5608823</strain>
    </source>
</reference>
<evidence type="ECO:0000313" key="11">
    <source>
        <dbReference type="Proteomes" id="UP000095468"/>
    </source>
</evidence>
<evidence type="ECO:0000313" key="10">
    <source>
        <dbReference type="EMBL" id="CUN87389.1"/>
    </source>
</evidence>
<sequence>MTLLELFQLLKKHLKLVITLPVVCAIAMGIVSFAAMDNTYTATTSMYILAKTDDSGQMSYNDLSASQMLSNDIATLLDSDSVKSGAANELGLADLDDYKVSVSSETTTRVITLSVTGTDAKETAKVAKAMASSVSTVAQNVGAAQSICVIDEAKTPEVPSGPKRTLYVAVAFLAGIFIAVAYVVLADMLNTRIRGAEEAEELLGIPVVGRIPAMKGGK</sequence>
<comment type="subcellular location">
    <subcellularLocation>
        <location evidence="1">Cell membrane</location>
        <topology evidence="1">Multi-pass membrane protein</topology>
    </subcellularLocation>
</comment>
<keyword evidence="3" id="KW-1003">Cell membrane</keyword>
<evidence type="ECO:0000256" key="7">
    <source>
        <dbReference type="SAM" id="Phobius"/>
    </source>
</evidence>
<gene>
    <name evidence="10" type="primary">cap8A</name>
    <name evidence="10" type="ORF">ERS852381_00777</name>
</gene>
<organism evidence="10 11">
    <name type="scientific">Collinsella aerofaciens</name>
    <dbReference type="NCBI Taxonomy" id="74426"/>
    <lineage>
        <taxon>Bacteria</taxon>
        <taxon>Bacillati</taxon>
        <taxon>Actinomycetota</taxon>
        <taxon>Coriobacteriia</taxon>
        <taxon>Coriobacteriales</taxon>
        <taxon>Coriobacteriaceae</taxon>
        <taxon>Collinsella</taxon>
    </lineage>
</organism>
<evidence type="ECO:0000256" key="1">
    <source>
        <dbReference type="ARBA" id="ARBA00004651"/>
    </source>
</evidence>
<dbReference type="Pfam" id="PF13807">
    <property type="entry name" value="GNVR"/>
    <property type="match status" value="1"/>
</dbReference>
<feature type="domain" description="Tyrosine-protein kinase G-rich" evidence="9">
    <location>
        <begin position="138"/>
        <end position="185"/>
    </location>
</feature>
<comment type="similarity">
    <text evidence="2">Belongs to the CpsC/CapA family.</text>
</comment>
<dbReference type="RefSeq" id="WP_055285947.1">
    <property type="nucleotide sequence ID" value="NZ_CYYP01000005.1"/>
</dbReference>
<evidence type="ECO:0000256" key="6">
    <source>
        <dbReference type="ARBA" id="ARBA00023136"/>
    </source>
</evidence>
<keyword evidence="4 7" id="KW-0812">Transmembrane</keyword>
<evidence type="ECO:0000259" key="9">
    <source>
        <dbReference type="Pfam" id="PF13807"/>
    </source>
</evidence>
<feature type="domain" description="Polysaccharide chain length determinant N-terminal" evidence="8">
    <location>
        <begin position="2"/>
        <end position="89"/>
    </location>
</feature>
<evidence type="ECO:0000256" key="2">
    <source>
        <dbReference type="ARBA" id="ARBA00006683"/>
    </source>
</evidence>
<proteinExistence type="inferred from homology"/>
<dbReference type="InterPro" id="IPR050445">
    <property type="entry name" value="Bact_polysacc_biosynth/exp"/>
</dbReference>
<feature type="transmembrane region" description="Helical" evidence="7">
    <location>
        <begin position="16"/>
        <end position="36"/>
    </location>
</feature>
<dbReference type="GO" id="GO:0004713">
    <property type="term" value="F:protein tyrosine kinase activity"/>
    <property type="evidence" value="ECO:0007669"/>
    <property type="project" value="TreeGrafter"/>
</dbReference>
<dbReference type="InterPro" id="IPR003856">
    <property type="entry name" value="LPS_length_determ_N"/>
</dbReference>
<dbReference type="Pfam" id="PF02706">
    <property type="entry name" value="Wzz"/>
    <property type="match status" value="1"/>
</dbReference>
<keyword evidence="6 7" id="KW-0472">Membrane</keyword>
<keyword evidence="5 7" id="KW-1133">Transmembrane helix</keyword>
<name>A0A174AHM1_9ACTN</name>
<feature type="transmembrane region" description="Helical" evidence="7">
    <location>
        <begin position="166"/>
        <end position="185"/>
    </location>
</feature>
<evidence type="ECO:0000259" key="8">
    <source>
        <dbReference type="Pfam" id="PF02706"/>
    </source>
</evidence>
<dbReference type="GO" id="GO:0005886">
    <property type="term" value="C:plasma membrane"/>
    <property type="evidence" value="ECO:0007669"/>
    <property type="project" value="UniProtKB-SubCell"/>
</dbReference>
<evidence type="ECO:0000256" key="4">
    <source>
        <dbReference type="ARBA" id="ARBA00022692"/>
    </source>
</evidence>
<evidence type="ECO:0000256" key="5">
    <source>
        <dbReference type="ARBA" id="ARBA00022989"/>
    </source>
</evidence>
<accession>A0A174AHM1</accession>
<dbReference type="PANTHER" id="PTHR32309">
    <property type="entry name" value="TYROSINE-PROTEIN KINASE"/>
    <property type="match status" value="1"/>
</dbReference>